<gene>
    <name evidence="1" type="ORF">HOLleu_05824</name>
</gene>
<proteinExistence type="predicted"/>
<protein>
    <submittedName>
        <fullName evidence="1">Uncharacterized protein</fullName>
    </submittedName>
</protein>
<sequence length="147" mass="16627">MATAEEEAYDGAFCKVPNSKPQASHLITSQSHLQTQWLILNTPVVDQDAQAQHQQKLLEALHLPKAAIMNSLQFWVFMRAFENSVANSSLSDRATLTRLLQYCRGPAERVIHHCTVTDPRDGYRKAISLLKERFNSSYVIGMRGLTR</sequence>
<reference evidence="1" key="1">
    <citation type="submission" date="2021-10" db="EMBL/GenBank/DDBJ databases">
        <title>Tropical sea cucumber genome reveals ecological adaptation and Cuvierian tubules defense mechanism.</title>
        <authorList>
            <person name="Chen T."/>
        </authorList>
    </citation>
    <scope>NUCLEOTIDE SEQUENCE</scope>
    <source>
        <strain evidence="1">Nanhai2018</strain>
        <tissue evidence="1">Muscle</tissue>
    </source>
</reference>
<dbReference type="PANTHER" id="PTHR47331">
    <property type="entry name" value="PHD-TYPE DOMAIN-CONTAINING PROTEIN"/>
    <property type="match status" value="1"/>
</dbReference>
<evidence type="ECO:0000313" key="1">
    <source>
        <dbReference type="EMBL" id="KAJ8046966.1"/>
    </source>
</evidence>
<dbReference type="EMBL" id="JAIZAY010000002">
    <property type="protein sequence ID" value="KAJ8046966.1"/>
    <property type="molecule type" value="Genomic_DNA"/>
</dbReference>
<evidence type="ECO:0000313" key="2">
    <source>
        <dbReference type="Proteomes" id="UP001152320"/>
    </source>
</evidence>
<organism evidence="1 2">
    <name type="scientific">Holothuria leucospilota</name>
    <name type="common">Black long sea cucumber</name>
    <name type="synonym">Mertensiothuria leucospilota</name>
    <dbReference type="NCBI Taxonomy" id="206669"/>
    <lineage>
        <taxon>Eukaryota</taxon>
        <taxon>Metazoa</taxon>
        <taxon>Echinodermata</taxon>
        <taxon>Eleutherozoa</taxon>
        <taxon>Echinozoa</taxon>
        <taxon>Holothuroidea</taxon>
        <taxon>Aspidochirotacea</taxon>
        <taxon>Aspidochirotida</taxon>
        <taxon>Holothuriidae</taxon>
        <taxon>Holothuria</taxon>
    </lineage>
</organism>
<keyword evidence="2" id="KW-1185">Reference proteome</keyword>
<dbReference type="Proteomes" id="UP001152320">
    <property type="component" value="Chromosome 2"/>
</dbReference>
<dbReference type="AlphaFoldDB" id="A0A9Q1HJ68"/>
<comment type="caution">
    <text evidence="1">The sequence shown here is derived from an EMBL/GenBank/DDBJ whole genome shotgun (WGS) entry which is preliminary data.</text>
</comment>
<dbReference type="OrthoDB" id="8046937at2759"/>
<name>A0A9Q1HJ68_HOLLE</name>
<accession>A0A9Q1HJ68</accession>